<name>L7VR39_9BACT</name>
<dbReference type="SUPFAM" id="SSF51905">
    <property type="entry name" value="FAD/NAD(P)-binding domain"/>
    <property type="match status" value="1"/>
</dbReference>
<dbReference type="InterPro" id="IPR036188">
    <property type="entry name" value="FAD/NAD-bd_sf"/>
</dbReference>
<reference evidence="1" key="1">
    <citation type="submission" date="2012-09" db="EMBL/GenBank/DDBJ databases">
        <title>Metagenomic Characterization of a Microbial Community in Wastewater Detects High Levels of Antibiotic Resistance.</title>
        <authorList>
            <person name="Abrams M."/>
            <person name="Caldwell A."/>
            <person name="Vandaei E."/>
            <person name="Lee W."/>
            <person name="Perrott J."/>
            <person name="Khan S.Y."/>
            <person name="Ta J."/>
            <person name="Romero D."/>
            <person name="Nguyen V."/>
            <person name="Pourmand N."/>
            <person name="Ouverney C.C."/>
        </authorList>
    </citation>
    <scope>NUCLEOTIDE SEQUENCE</scope>
</reference>
<dbReference type="AlphaFoldDB" id="L7VR39"/>
<proteinExistence type="predicted"/>
<organism evidence="1">
    <name type="scientific">uncultured bacterium A1Q1_fos_1000</name>
    <dbReference type="NCBI Taxonomy" id="1256536"/>
    <lineage>
        <taxon>Bacteria</taxon>
        <taxon>environmental samples</taxon>
    </lineage>
</organism>
<evidence type="ECO:0008006" key="2">
    <source>
        <dbReference type="Google" id="ProtNLM"/>
    </source>
</evidence>
<protein>
    <recommendedName>
        <fullName evidence="2">Secreted protein</fullName>
    </recommendedName>
</protein>
<accession>L7VR39</accession>
<sequence>MARPASAILRRFVKLETTRLSASGPQGRATPAPSDRVSPVKRDRIVIAGAGIAGLVAAAATADMFDEVIVVDPDSLAGQVGAHPPRTQLHNVLTRGQRHLEALLPGFRRRFLDAGGAEGDVCLDTHVYEFGGDAFGRSLGLSIWSAPWESIWGAARALLPANVQVRHGTTVAGLEAHGRRVGRVRLVGENCTEVMDVAALVDASGHGSRFDRLLDAAGVAVPRVERQRLDRWFITVRLRRPPGMVGRPDFWMTFADPPHRQVALMSPLGSDEWDLSVESQEPFSTPPTNFEGVLAFLDELPGPPLRPVAEAATPLGPPAVFRRREARWRHYEEIDTPLAGFFPVGDSFVSTNPVHGQGIGVAAWQASILRESLSTGVDAAEWTQPYLKAAGRAARQAWDLDSVPVPAISISDWVTLGQGMAANANLQRRYVGIWHLIEPVSSLHHLVRAAEAEVAVRTEGPR</sequence>
<evidence type="ECO:0000313" key="1">
    <source>
        <dbReference type="EMBL" id="AGC71412.1"/>
    </source>
</evidence>
<dbReference type="Gene3D" id="3.50.50.60">
    <property type="entry name" value="FAD/NAD(P)-binding domain"/>
    <property type="match status" value="1"/>
</dbReference>
<dbReference type="EMBL" id="JX649871">
    <property type="protein sequence ID" value="AGC71412.1"/>
    <property type="molecule type" value="Genomic_DNA"/>
</dbReference>